<sequence length="225" mass="26002">MKKLNGYFPSLLALAFMLPSLSSYAGNIYHFIDQNGVSTLSKTLPPYAAQQGYEILDDKTLRVIERVLNRTETIEQLQAEQAIEQSNQLKQAQQEELKRIEIEQRKVDQNLLEVYPSVQDLIKARDEQLAAINKQVEDTIAQQKYLKNILHKQQQRAADQELSGQTISDDLNQQIKSTQKDIAENKLRLESLQVDSTISSEQYEHDLIRLRELQRIRLHDQNATE</sequence>
<dbReference type="EMBL" id="LAZR01013906">
    <property type="protein sequence ID" value="KKM19797.1"/>
    <property type="molecule type" value="Genomic_DNA"/>
</dbReference>
<feature type="coiled-coil region" evidence="1">
    <location>
        <begin position="168"/>
        <end position="195"/>
    </location>
</feature>
<gene>
    <name evidence="2" type="ORF">LCGC14_1651960</name>
</gene>
<reference evidence="2" key="1">
    <citation type="journal article" date="2015" name="Nature">
        <title>Complex archaea that bridge the gap between prokaryotes and eukaryotes.</title>
        <authorList>
            <person name="Spang A."/>
            <person name="Saw J.H."/>
            <person name="Jorgensen S.L."/>
            <person name="Zaremba-Niedzwiedzka K."/>
            <person name="Martijn J."/>
            <person name="Lind A.E."/>
            <person name="van Eijk R."/>
            <person name="Schleper C."/>
            <person name="Guy L."/>
            <person name="Ettema T.J."/>
        </authorList>
    </citation>
    <scope>NUCLEOTIDE SEQUENCE</scope>
</reference>
<feature type="coiled-coil region" evidence="1">
    <location>
        <begin position="76"/>
        <end position="110"/>
    </location>
</feature>
<dbReference type="AlphaFoldDB" id="A0A0F9HXA6"/>
<comment type="caution">
    <text evidence="2">The sequence shown here is derived from an EMBL/GenBank/DDBJ whole genome shotgun (WGS) entry which is preliminary data.</text>
</comment>
<protein>
    <recommendedName>
        <fullName evidence="3">DUF4124 domain-containing protein</fullName>
    </recommendedName>
</protein>
<organism evidence="2">
    <name type="scientific">marine sediment metagenome</name>
    <dbReference type="NCBI Taxonomy" id="412755"/>
    <lineage>
        <taxon>unclassified sequences</taxon>
        <taxon>metagenomes</taxon>
        <taxon>ecological metagenomes</taxon>
    </lineage>
</organism>
<keyword evidence="1" id="KW-0175">Coiled coil</keyword>
<proteinExistence type="predicted"/>
<evidence type="ECO:0008006" key="3">
    <source>
        <dbReference type="Google" id="ProtNLM"/>
    </source>
</evidence>
<accession>A0A0F9HXA6</accession>
<name>A0A0F9HXA6_9ZZZZ</name>
<evidence type="ECO:0000256" key="1">
    <source>
        <dbReference type="SAM" id="Coils"/>
    </source>
</evidence>
<evidence type="ECO:0000313" key="2">
    <source>
        <dbReference type="EMBL" id="KKM19797.1"/>
    </source>
</evidence>